<keyword evidence="6" id="KW-0472">Membrane</keyword>
<dbReference type="RefSeq" id="XP_001419906.1">
    <property type="nucleotide sequence ID" value="XM_001419869.1"/>
</dbReference>
<dbReference type="GO" id="GO:0007033">
    <property type="term" value="P:vacuole organization"/>
    <property type="evidence" value="ECO:0007669"/>
    <property type="project" value="EnsemblPlants"/>
</dbReference>
<dbReference type="Pfam" id="PF04212">
    <property type="entry name" value="MIT"/>
    <property type="match status" value="1"/>
</dbReference>
<dbReference type="SUPFAM" id="SSF116846">
    <property type="entry name" value="MIT domain"/>
    <property type="match status" value="1"/>
</dbReference>
<dbReference type="GO" id="GO:0010091">
    <property type="term" value="P:trichome branching"/>
    <property type="evidence" value="ECO:0007669"/>
    <property type="project" value="EnsemblPlants"/>
</dbReference>
<feature type="domain" description="MIT" evidence="10">
    <location>
        <begin position="4"/>
        <end position="81"/>
    </location>
</feature>
<dbReference type="KEGG" id="olu:OSTLU_26031"/>
<dbReference type="Gene3D" id="3.40.50.300">
    <property type="entry name" value="P-loop containing nucleotide triphosphate hydrolases"/>
    <property type="match status" value="1"/>
</dbReference>
<dbReference type="InterPro" id="IPR036181">
    <property type="entry name" value="MIT_dom_sf"/>
</dbReference>
<dbReference type="CDD" id="cd19521">
    <property type="entry name" value="RecA-like_VPS4"/>
    <property type="match status" value="1"/>
</dbReference>
<dbReference type="PANTHER" id="PTHR23074">
    <property type="entry name" value="AAA DOMAIN-CONTAINING"/>
    <property type="match status" value="1"/>
</dbReference>
<dbReference type="InterPro" id="IPR003960">
    <property type="entry name" value="ATPase_AAA_CS"/>
</dbReference>
<evidence type="ECO:0000256" key="2">
    <source>
        <dbReference type="ARBA" id="ARBA00006914"/>
    </source>
</evidence>
<feature type="domain" description="AAA+ ATPase" evidence="9">
    <location>
        <begin position="159"/>
        <end position="295"/>
    </location>
</feature>
<dbReference type="FunFam" id="3.40.50.300:FF:000043">
    <property type="entry name" value="Vacuolar protein sorting-associated protein 4"/>
    <property type="match status" value="1"/>
</dbReference>
<comment type="similarity">
    <text evidence="2 7">Belongs to the AAA ATPase family.</text>
</comment>
<dbReference type="InterPro" id="IPR015415">
    <property type="entry name" value="Spast_Vps4_C"/>
</dbReference>
<dbReference type="GO" id="GO:0016887">
    <property type="term" value="F:ATP hydrolysis activity"/>
    <property type="evidence" value="ECO:0007669"/>
    <property type="project" value="InterPro"/>
</dbReference>
<dbReference type="Pfam" id="PF09336">
    <property type="entry name" value="Vps4_C"/>
    <property type="match status" value="1"/>
</dbReference>
<dbReference type="GO" id="GO:0007032">
    <property type="term" value="P:endosome organization"/>
    <property type="evidence" value="ECO:0007669"/>
    <property type="project" value="EnsemblPlants"/>
</dbReference>
<dbReference type="GeneID" id="5004143"/>
<dbReference type="Gene3D" id="1.20.58.80">
    <property type="entry name" value="Phosphotransferase system, lactose/cellobiose-type IIA subunit"/>
    <property type="match status" value="1"/>
</dbReference>
<evidence type="ECO:0000313" key="12">
    <source>
        <dbReference type="Proteomes" id="UP000001568"/>
    </source>
</evidence>
<evidence type="ECO:0000256" key="3">
    <source>
        <dbReference type="ARBA" id="ARBA00022741"/>
    </source>
</evidence>
<proteinExistence type="inferred from homology"/>
<keyword evidence="12" id="KW-1185">Reference proteome</keyword>
<dbReference type="OMA" id="IRRHEEW"/>
<evidence type="ECO:0000256" key="6">
    <source>
        <dbReference type="ARBA" id="ARBA00023136"/>
    </source>
</evidence>
<evidence type="ECO:0000259" key="10">
    <source>
        <dbReference type="SMART" id="SM00745"/>
    </source>
</evidence>
<dbReference type="InterPro" id="IPR003959">
    <property type="entry name" value="ATPase_AAA_core"/>
</dbReference>
<feature type="region of interest" description="Disordered" evidence="8">
    <location>
        <begin position="82"/>
        <end position="101"/>
    </location>
</feature>
<evidence type="ECO:0000256" key="1">
    <source>
        <dbReference type="ARBA" id="ARBA00004481"/>
    </source>
</evidence>
<dbReference type="GO" id="GO:0010494">
    <property type="term" value="C:cytoplasmic stress granule"/>
    <property type="evidence" value="ECO:0007669"/>
    <property type="project" value="EnsemblPlants"/>
</dbReference>
<dbReference type="STRING" id="436017.A4S3E8"/>
<dbReference type="GO" id="GO:0005524">
    <property type="term" value="F:ATP binding"/>
    <property type="evidence" value="ECO:0007669"/>
    <property type="project" value="UniProtKB-KW"/>
</dbReference>
<reference evidence="11 12" key="1">
    <citation type="journal article" date="2007" name="Proc. Natl. Acad. Sci. U.S.A.">
        <title>The tiny eukaryote Ostreococcus provides genomic insights into the paradox of plankton speciation.</title>
        <authorList>
            <person name="Palenik B."/>
            <person name="Grimwood J."/>
            <person name="Aerts A."/>
            <person name="Rouze P."/>
            <person name="Salamov A."/>
            <person name="Putnam N."/>
            <person name="Dupont C."/>
            <person name="Jorgensen R."/>
            <person name="Derelle E."/>
            <person name="Rombauts S."/>
            <person name="Zhou K."/>
            <person name="Otillar R."/>
            <person name="Merchant S.S."/>
            <person name="Podell S."/>
            <person name="Gaasterland T."/>
            <person name="Napoli C."/>
            <person name="Gendler K."/>
            <person name="Manuell A."/>
            <person name="Tai V."/>
            <person name="Vallon O."/>
            <person name="Piganeau G."/>
            <person name="Jancek S."/>
            <person name="Heijde M."/>
            <person name="Jabbari K."/>
            <person name="Bowler C."/>
            <person name="Lohr M."/>
            <person name="Robbens S."/>
            <person name="Werner G."/>
            <person name="Dubchak I."/>
            <person name="Pazour G.J."/>
            <person name="Ren Q."/>
            <person name="Paulsen I."/>
            <person name="Delwiche C."/>
            <person name="Schmutz J."/>
            <person name="Rokhsar D."/>
            <person name="Van de Peer Y."/>
            <person name="Moreau H."/>
            <person name="Grigoriev I.V."/>
        </authorList>
    </citation>
    <scope>NUCLEOTIDE SEQUENCE [LARGE SCALE GENOMIC DNA]</scope>
    <source>
        <strain evidence="11 12">CCE9901</strain>
    </source>
</reference>
<name>A4S3E8_OSTLU</name>
<evidence type="ECO:0000259" key="9">
    <source>
        <dbReference type="SMART" id="SM00382"/>
    </source>
</evidence>
<accession>A4S3E8</accession>
<dbReference type="SUPFAM" id="SSF52540">
    <property type="entry name" value="P-loop containing nucleoside triphosphate hydrolases"/>
    <property type="match status" value="1"/>
</dbReference>
<dbReference type="InterPro" id="IPR003593">
    <property type="entry name" value="AAA+_ATPase"/>
</dbReference>
<dbReference type="GO" id="GO:0016197">
    <property type="term" value="P:endosomal transport"/>
    <property type="evidence" value="ECO:0007669"/>
    <property type="project" value="TreeGrafter"/>
</dbReference>
<dbReference type="Proteomes" id="UP000001568">
    <property type="component" value="Chromosome 10"/>
</dbReference>
<dbReference type="GO" id="GO:0010008">
    <property type="term" value="C:endosome membrane"/>
    <property type="evidence" value="ECO:0007669"/>
    <property type="project" value="UniProtKB-SubCell"/>
</dbReference>
<evidence type="ECO:0000256" key="8">
    <source>
        <dbReference type="SAM" id="MobiDB-lite"/>
    </source>
</evidence>
<organism evidence="11 12">
    <name type="scientific">Ostreococcus lucimarinus (strain CCE9901)</name>
    <dbReference type="NCBI Taxonomy" id="436017"/>
    <lineage>
        <taxon>Eukaryota</taxon>
        <taxon>Viridiplantae</taxon>
        <taxon>Chlorophyta</taxon>
        <taxon>Mamiellophyceae</taxon>
        <taxon>Mamiellales</taxon>
        <taxon>Bathycoccaceae</taxon>
        <taxon>Ostreococcus</taxon>
    </lineage>
</organism>
<evidence type="ECO:0000256" key="4">
    <source>
        <dbReference type="ARBA" id="ARBA00022753"/>
    </source>
</evidence>
<dbReference type="PROSITE" id="PS00674">
    <property type="entry name" value="AAA"/>
    <property type="match status" value="1"/>
</dbReference>
<keyword evidence="5 7" id="KW-0067">ATP-binding</keyword>
<keyword evidence="3 7" id="KW-0547">Nucleotide-binding</keyword>
<dbReference type="GO" id="GO:0005634">
    <property type="term" value="C:nucleus"/>
    <property type="evidence" value="ECO:0007669"/>
    <property type="project" value="EnsemblPlants"/>
</dbReference>
<dbReference type="InterPro" id="IPR050304">
    <property type="entry name" value="MT-severing_AAA_ATPase"/>
</dbReference>
<dbReference type="SMART" id="SM00382">
    <property type="entry name" value="AAA"/>
    <property type="match status" value="1"/>
</dbReference>
<dbReference type="Pfam" id="PF00004">
    <property type="entry name" value="AAA"/>
    <property type="match status" value="1"/>
</dbReference>
<sequence length="442" mass="48299">MEGGASIRDKAIAFVREAVREDQAGAYEAAFKLYLVALEHFGVYLKYEKNPRMAETVRGKYKEYLVRAEELQKIVQGRKNAKEVSGTGASGAQREKSGDADGDAELAKMKGQLGGAIVTEKPNVKWDDVAGLQLAKEALKEAVVLPVKFPQFFTGKRKAWSGFLLYGPPGTGKSYLAKAVATEADSTFFSISSSDLVSKWMGESEKLVSQLFSLAREQAPSIIFIDEIDALCGARGENGESEASRRIKTEILVQMQGVGNSSGKVLVLAATNTPYALDQAVRRRFDKRIYIPLPDEAARAHIFRVHVGETPNDLTDEDYHALGAATEGFSGSDIDHVVKDVLYEPVRKVQEATHFITVQNPPNAPSEDAPETEYYIPCSPGAAGAWPSSLEELARLGYAARVLPPPITANDFRKVLLRARPTVAAADLELHEKFTREFGEEG</sequence>
<dbReference type="OrthoDB" id="29072at2759"/>
<dbReference type="Gene3D" id="1.10.8.60">
    <property type="match status" value="1"/>
</dbReference>
<dbReference type="PANTHER" id="PTHR23074:SF83">
    <property type="entry name" value="VACUOLAR PROTEIN SORTING-ASSOCIATED PROTEIN 4A"/>
    <property type="match status" value="1"/>
</dbReference>
<dbReference type="GO" id="GO:0005771">
    <property type="term" value="C:multivesicular body"/>
    <property type="evidence" value="ECO:0007669"/>
    <property type="project" value="EnsemblPlants"/>
</dbReference>
<comment type="subcellular location">
    <subcellularLocation>
        <location evidence="1">Endosome membrane</location>
        <topology evidence="1">Peripheral membrane protein</topology>
    </subcellularLocation>
</comment>
<dbReference type="InterPro" id="IPR027417">
    <property type="entry name" value="P-loop_NTPase"/>
</dbReference>
<evidence type="ECO:0000256" key="7">
    <source>
        <dbReference type="RuleBase" id="RU003651"/>
    </source>
</evidence>
<protein>
    <recommendedName>
        <fullName evidence="13">Vesicle-fusing ATPase</fullName>
    </recommendedName>
</protein>
<gene>
    <name evidence="11" type="ORF">OSTLU_26031</name>
</gene>
<dbReference type="eggNOG" id="KOG0739">
    <property type="taxonomic scope" value="Eukaryota"/>
</dbReference>
<dbReference type="AlphaFoldDB" id="A4S3E8"/>
<dbReference type="Gramene" id="ABO98199">
    <property type="protein sequence ID" value="ABO98199"/>
    <property type="gene ID" value="OSTLU_26031"/>
</dbReference>
<dbReference type="EMBL" id="CP000590">
    <property type="protein sequence ID" value="ABO98199.1"/>
    <property type="molecule type" value="Genomic_DNA"/>
</dbReference>
<evidence type="ECO:0008006" key="13">
    <source>
        <dbReference type="Google" id="ProtNLM"/>
    </source>
</evidence>
<dbReference type="FunFam" id="1.10.8.60:FF:000015">
    <property type="entry name" value="vacuolar protein sorting-associated protein 4A"/>
    <property type="match status" value="1"/>
</dbReference>
<dbReference type="HOGENOM" id="CLU_000688_21_2_1"/>
<evidence type="ECO:0000313" key="11">
    <source>
        <dbReference type="EMBL" id="ABO98199.1"/>
    </source>
</evidence>
<evidence type="ECO:0000256" key="5">
    <source>
        <dbReference type="ARBA" id="ARBA00022840"/>
    </source>
</evidence>
<dbReference type="SMART" id="SM00745">
    <property type="entry name" value="MIT"/>
    <property type="match status" value="1"/>
</dbReference>
<keyword evidence="4" id="KW-0967">Endosome</keyword>
<dbReference type="InterPro" id="IPR007330">
    <property type="entry name" value="MIT_dom"/>
</dbReference>